<protein>
    <submittedName>
        <fullName evidence="3">Uncharacterized protein</fullName>
    </submittedName>
</protein>
<name>A0A5R8K726_9BACT</name>
<proteinExistence type="predicted"/>
<dbReference type="GO" id="GO:0009307">
    <property type="term" value="P:DNA restriction-modification system"/>
    <property type="evidence" value="ECO:0007669"/>
    <property type="project" value="UniProtKB-KW"/>
</dbReference>
<organism evidence="3 4">
    <name type="scientific">Phragmitibacter flavus</name>
    <dbReference type="NCBI Taxonomy" id="2576071"/>
    <lineage>
        <taxon>Bacteria</taxon>
        <taxon>Pseudomonadati</taxon>
        <taxon>Verrucomicrobiota</taxon>
        <taxon>Verrucomicrobiia</taxon>
        <taxon>Verrucomicrobiales</taxon>
        <taxon>Verrucomicrobiaceae</taxon>
        <taxon>Phragmitibacter</taxon>
    </lineage>
</organism>
<evidence type="ECO:0000313" key="3">
    <source>
        <dbReference type="EMBL" id="TLD68174.1"/>
    </source>
</evidence>
<evidence type="ECO:0000256" key="2">
    <source>
        <dbReference type="ARBA" id="ARBA00023125"/>
    </source>
</evidence>
<evidence type="ECO:0000313" key="4">
    <source>
        <dbReference type="Proteomes" id="UP000306196"/>
    </source>
</evidence>
<keyword evidence="4" id="KW-1185">Reference proteome</keyword>
<dbReference type="EMBL" id="VAUV01000032">
    <property type="protein sequence ID" value="TLD68174.1"/>
    <property type="molecule type" value="Genomic_DNA"/>
</dbReference>
<dbReference type="InterPro" id="IPR044946">
    <property type="entry name" value="Restrct_endonuc_typeI_TRD_sf"/>
</dbReference>
<accession>A0A5R8K726</accession>
<dbReference type="AlphaFoldDB" id="A0A5R8K726"/>
<reference evidence="3 4" key="1">
    <citation type="submission" date="2019-05" db="EMBL/GenBank/DDBJ databases">
        <title>Verrucobacter flavum gen. nov., sp. nov. a new member of the family Verrucomicrobiaceae.</title>
        <authorList>
            <person name="Szuroczki S."/>
            <person name="Abbaszade G."/>
            <person name="Szabo A."/>
            <person name="Felfoldi T."/>
            <person name="Schumann P."/>
            <person name="Boka K."/>
            <person name="Keki Z."/>
            <person name="Toumi M."/>
            <person name="Toth E."/>
        </authorList>
    </citation>
    <scope>NUCLEOTIDE SEQUENCE [LARGE SCALE GENOMIC DNA]</scope>
    <source>
        <strain evidence="3 4">MG-N-17</strain>
    </source>
</reference>
<sequence>MNTASLTLSTLQPNPARASVALFHRTGWNRMVAESIGERAEPRATKEEIYVGLEHLDRKRLHIRRWGRGSDVIGGKLRFRKGDIIFGKRRTCQRKLAVAEFGGACSAHAMISLFTML</sequence>
<dbReference type="GO" id="GO:0003677">
    <property type="term" value="F:DNA binding"/>
    <property type="evidence" value="ECO:0007669"/>
    <property type="project" value="UniProtKB-KW"/>
</dbReference>
<dbReference type="Gene3D" id="3.90.220.20">
    <property type="entry name" value="DNA methylase specificity domains"/>
    <property type="match status" value="1"/>
</dbReference>
<dbReference type="Proteomes" id="UP000306196">
    <property type="component" value="Unassembled WGS sequence"/>
</dbReference>
<evidence type="ECO:0000256" key="1">
    <source>
        <dbReference type="ARBA" id="ARBA00022747"/>
    </source>
</evidence>
<keyword evidence="1" id="KW-0680">Restriction system</keyword>
<gene>
    <name evidence="3" type="ORF">FEM03_23960</name>
</gene>
<comment type="caution">
    <text evidence="3">The sequence shown here is derived from an EMBL/GenBank/DDBJ whole genome shotgun (WGS) entry which is preliminary data.</text>
</comment>
<dbReference type="RefSeq" id="WP_138088937.1">
    <property type="nucleotide sequence ID" value="NZ_VAUV01000032.1"/>
</dbReference>
<keyword evidence="2" id="KW-0238">DNA-binding</keyword>
<dbReference type="OrthoDB" id="9811611at2"/>